<evidence type="ECO:0000313" key="5">
    <source>
        <dbReference type="EMBL" id="OIR15150.1"/>
    </source>
</evidence>
<dbReference type="HAMAP" id="MF_00448">
    <property type="entry name" value="Ribosomal_uL16_arch"/>
    <property type="match status" value="1"/>
</dbReference>
<dbReference type="Proteomes" id="UP000183815">
    <property type="component" value="Unassembled WGS sequence"/>
</dbReference>
<dbReference type="EMBL" id="MIYU01000017">
    <property type="protein sequence ID" value="OIR15150.1"/>
    <property type="molecule type" value="Genomic_DNA"/>
</dbReference>
<dbReference type="InterPro" id="IPR001197">
    <property type="entry name" value="Ribosomal_uL16_euk_arch"/>
</dbReference>
<dbReference type="GO" id="GO:0003735">
    <property type="term" value="F:structural constituent of ribosome"/>
    <property type="evidence" value="ECO:0007669"/>
    <property type="project" value="InterPro"/>
</dbReference>
<keyword evidence="3 4" id="KW-0687">Ribonucleoprotein</keyword>
<dbReference type="InterPro" id="IPR022981">
    <property type="entry name" value="Ribosomal_uL16_arc"/>
</dbReference>
<dbReference type="InterPro" id="IPR018255">
    <property type="entry name" value="Ribosomal_uL16_CS_euk_arc"/>
</dbReference>
<proteinExistence type="inferred from homology"/>
<dbReference type="GO" id="GO:1990904">
    <property type="term" value="C:ribonucleoprotein complex"/>
    <property type="evidence" value="ECO:0007669"/>
    <property type="project" value="UniProtKB-KW"/>
</dbReference>
<dbReference type="NCBIfam" id="NF003239">
    <property type="entry name" value="PRK04199.1-4"/>
    <property type="match status" value="1"/>
</dbReference>
<evidence type="ECO:0000256" key="4">
    <source>
        <dbReference type="HAMAP-Rule" id="MF_00448"/>
    </source>
</evidence>
<evidence type="ECO:0000256" key="2">
    <source>
        <dbReference type="ARBA" id="ARBA00022980"/>
    </source>
</evidence>
<reference evidence="5 6" key="1">
    <citation type="submission" date="2016-08" db="EMBL/GenBank/DDBJ databases">
        <title>New Insights into Marine Group III Euryarchaeota, from dark to light.</title>
        <authorList>
            <person name="Haro-Moreno J.M."/>
            <person name="Rodriguez-Valera F."/>
            <person name="Lopez-Garcia P."/>
            <person name="Moreira D."/>
            <person name="Martin-Cuadrado A.B."/>
        </authorList>
    </citation>
    <scope>NUCLEOTIDE SEQUENCE [LARGE SCALE GENOMIC DNA]</scope>
    <source>
        <strain evidence="5">CG-Bathy1</strain>
    </source>
</reference>
<dbReference type="SUPFAM" id="SSF54686">
    <property type="entry name" value="Ribosomal protein L16p/L10e"/>
    <property type="match status" value="1"/>
</dbReference>
<sequence length="167" mass="18710">MAKKTNANMYRNIKMAYTRRKYMGGVPASRITNFDIGNTSENFPVTVHLVCKENCYIRHVALEAARLTANRRISGAAGKDGYHLKVRLYPHHVLRHNKIAQGAGADRISTGMRLSFGKIVGSAARVKPNQKLMTLRTTEDMLDVAKDALRKSYHKIPTPCKIIVESN</sequence>
<dbReference type="Gene3D" id="3.90.1170.10">
    <property type="entry name" value="Ribosomal protein L10e/L16"/>
    <property type="match status" value="1"/>
</dbReference>
<dbReference type="GO" id="GO:0006412">
    <property type="term" value="P:translation"/>
    <property type="evidence" value="ECO:0007669"/>
    <property type="project" value="UniProtKB-UniRule"/>
</dbReference>
<evidence type="ECO:0000313" key="6">
    <source>
        <dbReference type="Proteomes" id="UP000183815"/>
    </source>
</evidence>
<protein>
    <recommendedName>
        <fullName evidence="4">Large ribosomal subunit protein uL16</fullName>
    </recommendedName>
</protein>
<dbReference type="Pfam" id="PF00252">
    <property type="entry name" value="Ribosomal_L16"/>
    <property type="match status" value="1"/>
</dbReference>
<dbReference type="CDD" id="cd01433">
    <property type="entry name" value="Ribosomal_L16_L10e"/>
    <property type="match status" value="1"/>
</dbReference>
<gene>
    <name evidence="4" type="primary">rpl10e</name>
    <name evidence="5" type="ORF">BEU04_02150</name>
</gene>
<dbReference type="InterPro" id="IPR036920">
    <property type="entry name" value="Ribosomal_uL16_sf"/>
</dbReference>
<dbReference type="PROSITE" id="PS01257">
    <property type="entry name" value="RIBOSOMAL_L10E"/>
    <property type="match status" value="1"/>
</dbReference>
<dbReference type="PIRSF" id="PIRSF005590">
    <property type="entry name" value="Ribosomal_L10"/>
    <property type="match status" value="1"/>
</dbReference>
<dbReference type="InterPro" id="IPR047873">
    <property type="entry name" value="Ribosomal_uL16"/>
</dbReference>
<comment type="similarity">
    <text evidence="1 4">Belongs to the universal ribosomal protein uL16 family.</text>
</comment>
<dbReference type="GO" id="GO:0005840">
    <property type="term" value="C:ribosome"/>
    <property type="evidence" value="ECO:0007669"/>
    <property type="project" value="UniProtKB-KW"/>
</dbReference>
<dbReference type="InterPro" id="IPR016180">
    <property type="entry name" value="Ribosomal_uL16_dom"/>
</dbReference>
<organism evidence="5 6">
    <name type="scientific">Marine Group III euryarchaeote CG-Bathy1</name>
    <dbReference type="NCBI Taxonomy" id="1889001"/>
    <lineage>
        <taxon>Archaea</taxon>
        <taxon>Methanobacteriati</taxon>
        <taxon>Thermoplasmatota</taxon>
        <taxon>Thermoplasmata</taxon>
        <taxon>Candidatus Thermoprofundales</taxon>
    </lineage>
</organism>
<comment type="caution">
    <text evidence="5">The sequence shown here is derived from an EMBL/GenBank/DDBJ whole genome shotgun (WGS) entry which is preliminary data.</text>
</comment>
<evidence type="ECO:0000256" key="1">
    <source>
        <dbReference type="ARBA" id="ARBA00008931"/>
    </source>
</evidence>
<accession>A0A1J5TSZ3</accession>
<dbReference type="PANTHER" id="PTHR11726">
    <property type="entry name" value="60S RIBOSOMAL PROTEIN L10"/>
    <property type="match status" value="1"/>
</dbReference>
<name>A0A1J5TSZ3_9ARCH</name>
<evidence type="ECO:0000256" key="3">
    <source>
        <dbReference type="ARBA" id="ARBA00023274"/>
    </source>
</evidence>
<dbReference type="AlphaFoldDB" id="A0A1J5TSZ3"/>
<keyword evidence="2 4" id="KW-0689">Ribosomal protein</keyword>